<feature type="compositionally biased region" description="Gly residues" evidence="5">
    <location>
        <begin position="265"/>
        <end position="279"/>
    </location>
</feature>
<proteinExistence type="predicted"/>
<evidence type="ECO:0000256" key="1">
    <source>
        <dbReference type="ARBA" id="ARBA00022737"/>
    </source>
</evidence>
<evidence type="ECO:0000313" key="6">
    <source>
        <dbReference type="EMBL" id="GIM00167.1"/>
    </source>
</evidence>
<comment type="caution">
    <text evidence="6">The sequence shown here is derived from an EMBL/GenBank/DDBJ whole genome shotgun (WGS) entry which is preliminary data.</text>
</comment>
<evidence type="ECO:0000256" key="4">
    <source>
        <dbReference type="PROSITE-ProRule" id="PRU00339"/>
    </source>
</evidence>
<dbReference type="InterPro" id="IPR011990">
    <property type="entry name" value="TPR-like_helical_dom_sf"/>
</dbReference>
<feature type="region of interest" description="Disordered" evidence="5">
    <location>
        <begin position="263"/>
        <end position="330"/>
    </location>
</feature>
<keyword evidence="3" id="KW-0413">Isomerase</keyword>
<dbReference type="EC" id="5.2.1.8" evidence="3"/>
<dbReference type="Gene3D" id="3.10.50.40">
    <property type="match status" value="3"/>
</dbReference>
<sequence>MKLDDFQRYLAELRTLPPEVPLEPELKAQRAKLDKRIREEQALAAGTVLTAVLENGDGETSPREGDMVYIHYSIRDLEDELLYSTRSDEGGSGQAFALLMEKGIRVPRGWELAIRDMTRGQRSLLQVKPEFGFRHPDCRMTPPVRNLPVDQPLRYDITLLHWYPAATVHQYGVGEALYKRCIREAASWESPRPPFEVTLHLTVRCPAHDGMHLTGQCLFSTAGRQPLTLQLGRGLLPPAVEEALSYMSKGEAAAYVVPARSMLPGEGGDGNQGGSGNGGSSSDEDDEDVLGVEDFSGRSKSRVGAGSFEGGRLERSGQPGAAKASPCLVPPPPAQCTQVELEIELLSMVQVRDLTGTGEVTKKRLREGQGEFPIDCPLHDTAVRLHFKARPMRLLQSLQGLADDGPSVAGGTAEPGADTVSESSIAAGGEEAWAYNSRDAHGEPLSADTGCGELPEGLEMALKLMVPGEVSRVVAAPRFAYLDREDRPPDIPGDAMVEFEVELLDFEREGHWQNLSFEERYALAERLKSKGNELFRKGQHKYARARYERLLRLLESTRDFETQEEVARIDGYKVAVLGNLALVCIQLAEYTAAVAACDKGLQYEPENAKLQYRKGKAQSLFGDYEDAAEALKQALEYDSSIEKEVNAELVANTERQKAALRKQKRDLGNFFKPKR</sequence>
<comment type="catalytic activity">
    <reaction evidence="3">
        <text>[protein]-peptidylproline (omega=180) = [protein]-peptidylproline (omega=0)</text>
        <dbReference type="Rhea" id="RHEA:16237"/>
        <dbReference type="Rhea" id="RHEA-COMP:10747"/>
        <dbReference type="Rhea" id="RHEA-COMP:10748"/>
        <dbReference type="ChEBI" id="CHEBI:83833"/>
        <dbReference type="ChEBI" id="CHEBI:83834"/>
        <dbReference type="EC" id="5.2.1.8"/>
    </reaction>
</comment>
<dbReference type="SMART" id="SM00028">
    <property type="entry name" value="TPR"/>
    <property type="match status" value="3"/>
</dbReference>
<name>A0A8J4DGX5_9CHLO</name>
<evidence type="ECO:0000256" key="2">
    <source>
        <dbReference type="ARBA" id="ARBA00022803"/>
    </source>
</evidence>
<accession>A0A8J4DGX5</accession>
<keyword evidence="1" id="KW-0677">Repeat</keyword>
<dbReference type="PANTHER" id="PTHR46512">
    <property type="entry name" value="PEPTIDYLPROLYL ISOMERASE"/>
    <property type="match status" value="1"/>
</dbReference>
<evidence type="ECO:0000256" key="5">
    <source>
        <dbReference type="SAM" id="MobiDB-lite"/>
    </source>
</evidence>
<protein>
    <recommendedName>
        <fullName evidence="3">peptidylprolyl isomerase</fullName>
        <ecNumber evidence="3">5.2.1.8</ecNumber>
    </recommendedName>
</protein>
<dbReference type="InterPro" id="IPR001179">
    <property type="entry name" value="PPIase_FKBP_dom"/>
</dbReference>
<dbReference type="GO" id="GO:0003755">
    <property type="term" value="F:peptidyl-prolyl cis-trans isomerase activity"/>
    <property type="evidence" value="ECO:0007669"/>
    <property type="project" value="UniProtKB-KW"/>
</dbReference>
<dbReference type="PANTHER" id="PTHR46512:SF8">
    <property type="entry name" value="PEPTIDYLPROLYL ISOMERASE"/>
    <property type="match status" value="1"/>
</dbReference>
<reference evidence="6" key="1">
    <citation type="journal article" date="2021" name="Proc. Natl. Acad. Sci. U.S.A.">
        <title>Three genomes in the algal genus Volvox reveal the fate of a haploid sex-determining region after a transition to homothallism.</title>
        <authorList>
            <person name="Yamamoto K."/>
            <person name="Hamaji T."/>
            <person name="Kawai-Toyooka H."/>
            <person name="Matsuzaki R."/>
            <person name="Takahashi F."/>
            <person name="Nishimura Y."/>
            <person name="Kawachi M."/>
            <person name="Noguchi H."/>
            <person name="Minakuchi Y."/>
            <person name="Umen J.G."/>
            <person name="Toyoda A."/>
            <person name="Nozaki H."/>
        </authorList>
    </citation>
    <scope>NUCLEOTIDE SEQUENCE</scope>
    <source>
        <strain evidence="6">NIES-3785</strain>
    </source>
</reference>
<dbReference type="PROSITE" id="PS50059">
    <property type="entry name" value="FKBP_PPIASE"/>
    <property type="match status" value="2"/>
</dbReference>
<dbReference type="Proteomes" id="UP000722791">
    <property type="component" value="Unassembled WGS sequence"/>
</dbReference>
<dbReference type="Pfam" id="PF00254">
    <property type="entry name" value="FKBP_C"/>
    <property type="match status" value="2"/>
</dbReference>
<keyword evidence="3" id="KW-0697">Rotamase</keyword>
<dbReference type="InterPro" id="IPR046357">
    <property type="entry name" value="PPIase_dom_sf"/>
</dbReference>
<dbReference type="SUPFAM" id="SSF54534">
    <property type="entry name" value="FKBP-like"/>
    <property type="match status" value="3"/>
</dbReference>
<evidence type="ECO:0000313" key="7">
    <source>
        <dbReference type="Proteomes" id="UP000722791"/>
    </source>
</evidence>
<evidence type="ECO:0000256" key="3">
    <source>
        <dbReference type="PROSITE-ProRule" id="PRU00277"/>
    </source>
</evidence>
<dbReference type="InterPro" id="IPR019734">
    <property type="entry name" value="TPR_rpt"/>
</dbReference>
<dbReference type="PROSITE" id="PS50005">
    <property type="entry name" value="TPR"/>
    <property type="match status" value="1"/>
</dbReference>
<dbReference type="OrthoDB" id="1902587at2759"/>
<dbReference type="SUPFAM" id="SSF48452">
    <property type="entry name" value="TPR-like"/>
    <property type="match status" value="1"/>
</dbReference>
<dbReference type="InterPro" id="IPR050754">
    <property type="entry name" value="FKBP4/5/8-like"/>
</dbReference>
<dbReference type="AlphaFoldDB" id="A0A8J4DGX5"/>
<feature type="compositionally biased region" description="Acidic residues" evidence="5">
    <location>
        <begin position="282"/>
        <end position="291"/>
    </location>
</feature>
<dbReference type="Gene3D" id="1.25.40.10">
    <property type="entry name" value="Tetratricopeptide repeat domain"/>
    <property type="match status" value="1"/>
</dbReference>
<organism evidence="6 7">
    <name type="scientific">Volvox reticuliferus</name>
    <dbReference type="NCBI Taxonomy" id="1737510"/>
    <lineage>
        <taxon>Eukaryota</taxon>
        <taxon>Viridiplantae</taxon>
        <taxon>Chlorophyta</taxon>
        <taxon>core chlorophytes</taxon>
        <taxon>Chlorophyceae</taxon>
        <taxon>CS clade</taxon>
        <taxon>Chlamydomonadales</taxon>
        <taxon>Volvocaceae</taxon>
        <taxon>Volvox</taxon>
    </lineage>
</organism>
<feature type="repeat" description="TPR" evidence="4">
    <location>
        <begin position="608"/>
        <end position="641"/>
    </location>
</feature>
<dbReference type="Pfam" id="PF13181">
    <property type="entry name" value="TPR_8"/>
    <property type="match status" value="2"/>
</dbReference>
<keyword evidence="2 4" id="KW-0802">TPR repeat</keyword>
<gene>
    <name evidence="6" type="ORF">Vretimale_5329</name>
</gene>
<dbReference type="EMBL" id="BNCQ01000007">
    <property type="protein sequence ID" value="GIM00167.1"/>
    <property type="molecule type" value="Genomic_DNA"/>
</dbReference>